<dbReference type="STRING" id="64969.SAMN02745127_02628"/>
<comment type="similarity">
    <text evidence="1">Belongs to the ABC transporter superfamily.</text>
</comment>
<gene>
    <name evidence="7" type="ORF">BTE48_13475</name>
</gene>
<keyword evidence="8" id="KW-1185">Reference proteome</keyword>
<dbReference type="InterPro" id="IPR003439">
    <property type="entry name" value="ABC_transporter-like_ATP-bd"/>
</dbReference>
<evidence type="ECO:0000256" key="2">
    <source>
        <dbReference type="ARBA" id="ARBA00022448"/>
    </source>
</evidence>
<dbReference type="Pfam" id="PF00005">
    <property type="entry name" value="ABC_tran"/>
    <property type="match status" value="1"/>
</dbReference>
<organism evidence="7 8">
    <name type="scientific">Oceanospirillum multiglobuliferum</name>
    <dbReference type="NCBI Taxonomy" id="64969"/>
    <lineage>
        <taxon>Bacteria</taxon>
        <taxon>Pseudomonadati</taxon>
        <taxon>Pseudomonadota</taxon>
        <taxon>Gammaproteobacteria</taxon>
        <taxon>Oceanospirillales</taxon>
        <taxon>Oceanospirillaceae</taxon>
        <taxon>Oceanospirillum</taxon>
    </lineage>
</organism>
<dbReference type="InterPro" id="IPR017871">
    <property type="entry name" value="ABC_transporter-like_CS"/>
</dbReference>
<dbReference type="GO" id="GO:0015658">
    <property type="term" value="F:branched-chain amino acid transmembrane transporter activity"/>
    <property type="evidence" value="ECO:0007669"/>
    <property type="project" value="TreeGrafter"/>
</dbReference>
<keyword evidence="3" id="KW-0547">Nucleotide-binding</keyword>
<dbReference type="GO" id="GO:0015807">
    <property type="term" value="P:L-amino acid transport"/>
    <property type="evidence" value="ECO:0007669"/>
    <property type="project" value="TreeGrafter"/>
</dbReference>
<evidence type="ECO:0000256" key="4">
    <source>
        <dbReference type="ARBA" id="ARBA00022840"/>
    </source>
</evidence>
<dbReference type="PANTHER" id="PTHR43820">
    <property type="entry name" value="HIGH-AFFINITY BRANCHED-CHAIN AMINO ACID TRANSPORT ATP-BINDING PROTEIN LIVF"/>
    <property type="match status" value="1"/>
</dbReference>
<dbReference type="EMBL" id="MTSM01000022">
    <property type="protein sequence ID" value="OPX54607.1"/>
    <property type="molecule type" value="Genomic_DNA"/>
</dbReference>
<evidence type="ECO:0000259" key="6">
    <source>
        <dbReference type="PROSITE" id="PS50893"/>
    </source>
</evidence>
<evidence type="ECO:0000313" key="7">
    <source>
        <dbReference type="EMBL" id="OPX54607.1"/>
    </source>
</evidence>
<dbReference type="InterPro" id="IPR027417">
    <property type="entry name" value="P-loop_NTPase"/>
</dbReference>
<sequence>MNGAIRVIIAEHGGVWRVLDILEQLQTQMNLHDEAPDEVLIGTILDYLEKFSQRIHRSGEDVLLYSLLVQRHPDAKGLIDKQIQDHVVGADRIPQLRLLLNDCARHYPQGRDELSKQLSKFTFALRKHIKREEGIVVPLARQHLLDSDWEAIVNSKDQMNDPLFGSNVREEFSVLRSRIVSMTPTGMGGLGIAHAHLQQPFASIASDNSAPKTLLEIKDLTSHYGRIQALHGISIEIKEGELVALVGANGAGKSTLLRTISGIQPMSGGSINFNGQDLAVVSADKRVFAGISQVPEGRQVFGPMSVEDNIRLGAYSRKDSAEIAADMEKMYDLFPILRQKCKQAAGTLSGGQQQMLAMARALMVRPKLLLLDEPSMGLAPLLIEEIFNVVKRLKKEGMTIFLVEQNAAQALSLADRGYVLETGHVVLSGPGKVLLNDDKVKAAYLGM</sequence>
<dbReference type="Proteomes" id="UP000191418">
    <property type="component" value="Unassembled WGS sequence"/>
</dbReference>
<dbReference type="CDD" id="cd03224">
    <property type="entry name" value="ABC_TM1139_LivF_branched"/>
    <property type="match status" value="1"/>
</dbReference>
<keyword evidence="5" id="KW-0029">Amino-acid transport</keyword>
<dbReference type="PANTHER" id="PTHR43820:SF4">
    <property type="entry name" value="HIGH-AFFINITY BRANCHED-CHAIN AMINO ACID TRANSPORT ATP-BINDING PROTEIN LIVF"/>
    <property type="match status" value="1"/>
</dbReference>
<protein>
    <submittedName>
        <fullName evidence="7">ABC transporter</fullName>
    </submittedName>
</protein>
<evidence type="ECO:0000256" key="3">
    <source>
        <dbReference type="ARBA" id="ARBA00022741"/>
    </source>
</evidence>
<dbReference type="OrthoDB" id="9780942at2"/>
<keyword evidence="2" id="KW-0813">Transport</keyword>
<keyword evidence="4" id="KW-0067">ATP-binding</keyword>
<dbReference type="PROSITE" id="PS50893">
    <property type="entry name" value="ABC_TRANSPORTER_2"/>
    <property type="match status" value="1"/>
</dbReference>
<dbReference type="CDD" id="cd12108">
    <property type="entry name" value="Hr-like"/>
    <property type="match status" value="1"/>
</dbReference>
<dbReference type="Gene3D" id="1.20.120.520">
    <property type="entry name" value="nmb1532 protein domain like"/>
    <property type="match status" value="1"/>
</dbReference>
<dbReference type="SUPFAM" id="SSF52540">
    <property type="entry name" value="P-loop containing nucleoside triphosphate hydrolases"/>
    <property type="match status" value="1"/>
</dbReference>
<proteinExistence type="inferred from homology"/>
<accession>A0A1V4T1X5</accession>
<comment type="caution">
    <text evidence="7">The sequence shown here is derived from an EMBL/GenBank/DDBJ whole genome shotgun (WGS) entry which is preliminary data.</text>
</comment>
<evidence type="ECO:0000313" key="8">
    <source>
        <dbReference type="Proteomes" id="UP000191418"/>
    </source>
</evidence>
<dbReference type="PROSITE" id="PS00211">
    <property type="entry name" value="ABC_TRANSPORTER_1"/>
    <property type="match status" value="1"/>
</dbReference>
<dbReference type="Pfam" id="PF01814">
    <property type="entry name" value="Hemerythrin"/>
    <property type="match status" value="1"/>
</dbReference>
<feature type="domain" description="ABC transporter" evidence="6">
    <location>
        <begin position="215"/>
        <end position="447"/>
    </location>
</feature>
<dbReference type="InterPro" id="IPR003593">
    <property type="entry name" value="AAA+_ATPase"/>
</dbReference>
<dbReference type="AlphaFoldDB" id="A0A1V4T1X5"/>
<dbReference type="Gene3D" id="3.40.50.300">
    <property type="entry name" value="P-loop containing nucleotide triphosphate hydrolases"/>
    <property type="match status" value="1"/>
</dbReference>
<dbReference type="InterPro" id="IPR012312">
    <property type="entry name" value="Hemerythrin-like"/>
</dbReference>
<evidence type="ECO:0000256" key="5">
    <source>
        <dbReference type="ARBA" id="ARBA00022970"/>
    </source>
</evidence>
<dbReference type="SMART" id="SM00382">
    <property type="entry name" value="AAA"/>
    <property type="match status" value="1"/>
</dbReference>
<name>A0A1V4T1X5_9GAMM</name>
<dbReference type="GO" id="GO:0016887">
    <property type="term" value="F:ATP hydrolysis activity"/>
    <property type="evidence" value="ECO:0007669"/>
    <property type="project" value="InterPro"/>
</dbReference>
<dbReference type="GO" id="GO:0005524">
    <property type="term" value="F:ATP binding"/>
    <property type="evidence" value="ECO:0007669"/>
    <property type="project" value="UniProtKB-KW"/>
</dbReference>
<dbReference type="InterPro" id="IPR052156">
    <property type="entry name" value="BCAA_Transport_ATP-bd_LivF"/>
</dbReference>
<reference evidence="7 8" key="1">
    <citation type="submission" date="2017-01" db="EMBL/GenBank/DDBJ databases">
        <title>Genome Sequencing of a Marine Spirillum, Oceanospirillum multiglobuliferum ATCC 33336, from Japan.</title>
        <authorList>
            <person name="Carney J.G."/>
            <person name="Trachtenberg A.M."/>
            <person name="Rheaume B.A."/>
            <person name="Linnane J.D."/>
            <person name="Pitts N.L."/>
            <person name="Mykles D.L."/>
            <person name="Maclea K.S."/>
        </authorList>
    </citation>
    <scope>NUCLEOTIDE SEQUENCE [LARGE SCALE GENOMIC DNA]</scope>
    <source>
        <strain evidence="7 8">ATCC 33336</strain>
    </source>
</reference>
<evidence type="ECO:0000256" key="1">
    <source>
        <dbReference type="ARBA" id="ARBA00005417"/>
    </source>
</evidence>